<protein>
    <submittedName>
        <fullName evidence="1">Uncharacterized protein</fullName>
    </submittedName>
</protein>
<evidence type="ECO:0000313" key="2">
    <source>
        <dbReference type="Proteomes" id="UP000000305"/>
    </source>
</evidence>
<dbReference type="Proteomes" id="UP000000305">
    <property type="component" value="Unassembled WGS sequence"/>
</dbReference>
<dbReference type="AlphaFoldDB" id="E9HAI2"/>
<dbReference type="EMBL" id="GL732612">
    <property type="protein sequence ID" value="EFX71184.1"/>
    <property type="molecule type" value="Genomic_DNA"/>
</dbReference>
<evidence type="ECO:0000313" key="1">
    <source>
        <dbReference type="EMBL" id="EFX71184.1"/>
    </source>
</evidence>
<reference evidence="1 2" key="1">
    <citation type="journal article" date="2011" name="Science">
        <title>The ecoresponsive genome of Daphnia pulex.</title>
        <authorList>
            <person name="Colbourne J.K."/>
            <person name="Pfrender M.E."/>
            <person name="Gilbert D."/>
            <person name="Thomas W.K."/>
            <person name="Tucker A."/>
            <person name="Oakley T.H."/>
            <person name="Tokishita S."/>
            <person name="Aerts A."/>
            <person name="Arnold G.J."/>
            <person name="Basu M.K."/>
            <person name="Bauer D.J."/>
            <person name="Caceres C.E."/>
            <person name="Carmel L."/>
            <person name="Casola C."/>
            <person name="Choi J.H."/>
            <person name="Detter J.C."/>
            <person name="Dong Q."/>
            <person name="Dusheyko S."/>
            <person name="Eads B.D."/>
            <person name="Frohlich T."/>
            <person name="Geiler-Samerotte K.A."/>
            <person name="Gerlach D."/>
            <person name="Hatcher P."/>
            <person name="Jogdeo S."/>
            <person name="Krijgsveld J."/>
            <person name="Kriventseva E.V."/>
            <person name="Kultz D."/>
            <person name="Laforsch C."/>
            <person name="Lindquist E."/>
            <person name="Lopez J."/>
            <person name="Manak J.R."/>
            <person name="Muller J."/>
            <person name="Pangilinan J."/>
            <person name="Patwardhan R.P."/>
            <person name="Pitluck S."/>
            <person name="Pritham E.J."/>
            <person name="Rechtsteiner A."/>
            <person name="Rho M."/>
            <person name="Rogozin I.B."/>
            <person name="Sakarya O."/>
            <person name="Salamov A."/>
            <person name="Schaack S."/>
            <person name="Shapiro H."/>
            <person name="Shiga Y."/>
            <person name="Skalitzky C."/>
            <person name="Smith Z."/>
            <person name="Souvorov A."/>
            <person name="Sung W."/>
            <person name="Tang Z."/>
            <person name="Tsuchiya D."/>
            <person name="Tu H."/>
            <person name="Vos H."/>
            <person name="Wang M."/>
            <person name="Wolf Y.I."/>
            <person name="Yamagata H."/>
            <person name="Yamada T."/>
            <person name="Ye Y."/>
            <person name="Shaw J.R."/>
            <person name="Andrews J."/>
            <person name="Crease T.J."/>
            <person name="Tang H."/>
            <person name="Lucas S.M."/>
            <person name="Robertson H.M."/>
            <person name="Bork P."/>
            <person name="Koonin E.V."/>
            <person name="Zdobnov E.M."/>
            <person name="Grigoriev I.V."/>
            <person name="Lynch M."/>
            <person name="Boore J.L."/>
        </authorList>
    </citation>
    <scope>NUCLEOTIDE SEQUENCE [LARGE SCALE GENOMIC DNA]</scope>
</reference>
<keyword evidence="2" id="KW-1185">Reference proteome</keyword>
<dbReference type="KEGG" id="dpx:DAPPUDRAFT_256013"/>
<dbReference type="InParanoid" id="E9HAI2"/>
<name>E9HAI2_DAPPU</name>
<accession>E9HAI2</accession>
<organism evidence="1 2">
    <name type="scientific">Daphnia pulex</name>
    <name type="common">Water flea</name>
    <dbReference type="NCBI Taxonomy" id="6669"/>
    <lineage>
        <taxon>Eukaryota</taxon>
        <taxon>Metazoa</taxon>
        <taxon>Ecdysozoa</taxon>
        <taxon>Arthropoda</taxon>
        <taxon>Crustacea</taxon>
        <taxon>Branchiopoda</taxon>
        <taxon>Diplostraca</taxon>
        <taxon>Cladocera</taxon>
        <taxon>Anomopoda</taxon>
        <taxon>Daphniidae</taxon>
        <taxon>Daphnia</taxon>
    </lineage>
</organism>
<gene>
    <name evidence="1" type="ORF">DAPPUDRAFT_256013</name>
</gene>
<sequence length="56" mass="6463">MLKQAVFSPPQMRLHPVIDDGLSILYPVAFKSSFCELDIFSFKSYESDPQKLVWVL</sequence>
<dbReference type="HOGENOM" id="CLU_3016333_0_0_1"/>
<proteinExistence type="predicted"/>